<dbReference type="GO" id="GO:0005886">
    <property type="term" value="C:plasma membrane"/>
    <property type="evidence" value="ECO:0007669"/>
    <property type="project" value="UniProtKB-SubCell"/>
</dbReference>
<dbReference type="PANTHER" id="PTHR30330:SF1">
    <property type="entry name" value="AMINO-ACID CARRIER PROTEIN ALST"/>
    <property type="match status" value="1"/>
</dbReference>
<evidence type="ECO:0000256" key="2">
    <source>
        <dbReference type="ARBA" id="ARBA00009261"/>
    </source>
</evidence>
<evidence type="ECO:0000313" key="10">
    <source>
        <dbReference type="EMBL" id="OKL49394.1"/>
    </source>
</evidence>
<dbReference type="PRINTS" id="PR00175">
    <property type="entry name" value="NAALASMPORT"/>
</dbReference>
<feature type="transmembrane region" description="Helical" evidence="9">
    <location>
        <begin position="176"/>
        <end position="197"/>
    </location>
</feature>
<dbReference type="RefSeq" id="WP_075361638.1">
    <property type="nucleotide sequence ID" value="NZ_MPDM01000004.1"/>
</dbReference>
<dbReference type="PROSITE" id="PS00873">
    <property type="entry name" value="NA_ALANINE_SYMP"/>
    <property type="match status" value="1"/>
</dbReference>
<dbReference type="OrthoDB" id="9806926at2"/>
<dbReference type="Pfam" id="PF01235">
    <property type="entry name" value="Na_Ala_symp"/>
    <property type="match status" value="1"/>
</dbReference>
<feature type="transmembrane region" description="Helical" evidence="9">
    <location>
        <begin position="144"/>
        <end position="164"/>
    </location>
</feature>
<keyword evidence="7 9" id="KW-1133">Transmembrane helix</keyword>
<feature type="transmembrane region" description="Helical" evidence="9">
    <location>
        <begin position="341"/>
        <end position="372"/>
    </location>
</feature>
<feature type="transmembrane region" description="Helical" evidence="9">
    <location>
        <begin position="209"/>
        <end position="230"/>
    </location>
</feature>
<comment type="similarity">
    <text evidence="2 9">Belongs to the alanine or glycine:cation symporter (AGCS) (TC 2.A.25) family.</text>
</comment>
<keyword evidence="11" id="KW-1185">Reference proteome</keyword>
<dbReference type="Proteomes" id="UP000186465">
    <property type="component" value="Unassembled WGS sequence"/>
</dbReference>
<gene>
    <name evidence="10" type="ORF">BM477_05175</name>
</gene>
<feature type="transmembrane region" description="Helical" evidence="9">
    <location>
        <begin position="301"/>
        <end position="321"/>
    </location>
</feature>
<evidence type="ECO:0000256" key="9">
    <source>
        <dbReference type="RuleBase" id="RU363064"/>
    </source>
</evidence>
<evidence type="ECO:0000256" key="1">
    <source>
        <dbReference type="ARBA" id="ARBA00004651"/>
    </source>
</evidence>
<dbReference type="PANTHER" id="PTHR30330">
    <property type="entry name" value="AGSS FAMILY TRANSPORTER, SODIUM-ALANINE"/>
    <property type="match status" value="1"/>
</dbReference>
<feature type="transmembrane region" description="Helical" evidence="9">
    <location>
        <begin position="64"/>
        <end position="88"/>
    </location>
</feature>
<evidence type="ECO:0000256" key="8">
    <source>
        <dbReference type="ARBA" id="ARBA00023136"/>
    </source>
</evidence>
<keyword evidence="4 9" id="KW-1003">Cell membrane</keyword>
<dbReference type="Gene3D" id="1.20.1740.10">
    <property type="entry name" value="Amino acid/polyamine transporter I"/>
    <property type="match status" value="1"/>
</dbReference>
<name>A0A1Q5PPB6_9ACTO</name>
<dbReference type="EMBL" id="MPDM01000004">
    <property type="protein sequence ID" value="OKL49394.1"/>
    <property type="molecule type" value="Genomic_DNA"/>
</dbReference>
<feature type="transmembrane region" description="Helical" evidence="9">
    <location>
        <begin position="411"/>
        <end position="431"/>
    </location>
</feature>
<keyword evidence="6 9" id="KW-0769">Symport</keyword>
<dbReference type="AlphaFoldDB" id="A0A1Q5PPB6"/>
<protein>
    <submittedName>
        <fullName evidence="10">Sodium:alanine symporter family protein</fullName>
    </submittedName>
</protein>
<keyword evidence="3 9" id="KW-0813">Transport</keyword>
<evidence type="ECO:0000313" key="11">
    <source>
        <dbReference type="Proteomes" id="UP000186465"/>
    </source>
</evidence>
<evidence type="ECO:0000256" key="4">
    <source>
        <dbReference type="ARBA" id="ARBA00022475"/>
    </source>
</evidence>
<evidence type="ECO:0000256" key="3">
    <source>
        <dbReference type="ARBA" id="ARBA00022448"/>
    </source>
</evidence>
<comment type="subcellular location">
    <subcellularLocation>
        <location evidence="1 9">Cell membrane</location>
        <topology evidence="1 9">Multi-pass membrane protein</topology>
    </subcellularLocation>
</comment>
<evidence type="ECO:0000256" key="6">
    <source>
        <dbReference type="ARBA" id="ARBA00022847"/>
    </source>
</evidence>
<keyword evidence="8 9" id="KW-0472">Membrane</keyword>
<feature type="transmembrane region" description="Helical" evidence="9">
    <location>
        <begin position="94"/>
        <end position="113"/>
    </location>
</feature>
<accession>A0A1Q5PPB6</accession>
<sequence length="471" mass="49626">MSQLADQFLVIGDWLTIHVTVIILTLAGVVFTISTRGVQFRHFGRMVKAVLGSRQGAKGGISSFQAFTISLAARVGIGNVFGVAYALMAGGPGAIFWMWIVALLGMSTAFFEATTAQIFKVRTSDGAFVGGPAYYLSRGLKKRWLGIVFALITVITCAFSITMVQSNAISATMEGYGVATPALTATALVVFTGVVVIGGIRRVARVTEILAPLMATIYVILAFVIVLINITEVPRLFGMIFASAFSPEPLVGGLGGGILAALINGVKRGLFSNEAGQGTAPNAAATATAAHPVQQGLIQSLGVFVDTIIVCTATAFVILLAGKEVWIDPSSNPGTLTTSSVAASLGSWTVVPMALMIFVLAYSSIIAAYVYSEVNLRFFTDSSVATWTVRVISVVSVALGALFPLDIVWNTVDIAMALMTAFNLVGLLLLVRWGMGALKDYESQIKAGKEPQFVATDNKFLPGPLEGDAWT</sequence>
<dbReference type="NCBIfam" id="TIGR00835">
    <property type="entry name" value="agcS"/>
    <property type="match status" value="1"/>
</dbReference>
<keyword evidence="5 9" id="KW-0812">Transmembrane</keyword>
<organism evidence="10 11">
    <name type="scientific">Boudabousia marimammalium</name>
    <dbReference type="NCBI Taxonomy" id="156892"/>
    <lineage>
        <taxon>Bacteria</taxon>
        <taxon>Bacillati</taxon>
        <taxon>Actinomycetota</taxon>
        <taxon>Actinomycetes</taxon>
        <taxon>Actinomycetales</taxon>
        <taxon>Actinomycetaceae</taxon>
        <taxon>Boudabousia</taxon>
    </lineage>
</organism>
<comment type="caution">
    <text evidence="10">The sequence shown here is derived from an EMBL/GenBank/DDBJ whole genome shotgun (WGS) entry which is preliminary data.</text>
</comment>
<feature type="transmembrane region" description="Helical" evidence="9">
    <location>
        <begin position="15"/>
        <end position="38"/>
    </location>
</feature>
<feature type="transmembrane region" description="Helical" evidence="9">
    <location>
        <begin position="384"/>
        <end position="405"/>
    </location>
</feature>
<reference evidence="11" key="1">
    <citation type="submission" date="2016-11" db="EMBL/GenBank/DDBJ databases">
        <title>Actinomyces gypaetusis sp. nov. isolated from Gypaetus barbatus in Qinghai Tibet Plateau China.</title>
        <authorList>
            <person name="Meng X."/>
        </authorList>
    </citation>
    <scope>NUCLEOTIDE SEQUENCE [LARGE SCALE GENOMIC DNA]</scope>
    <source>
        <strain evidence="11">DSM 15383</strain>
    </source>
</reference>
<feature type="transmembrane region" description="Helical" evidence="9">
    <location>
        <begin position="236"/>
        <end position="263"/>
    </location>
</feature>
<dbReference type="InterPro" id="IPR001463">
    <property type="entry name" value="Na/Ala_symport"/>
</dbReference>
<evidence type="ECO:0000256" key="7">
    <source>
        <dbReference type="ARBA" id="ARBA00022989"/>
    </source>
</evidence>
<proteinExistence type="inferred from homology"/>
<evidence type="ECO:0000256" key="5">
    <source>
        <dbReference type="ARBA" id="ARBA00022692"/>
    </source>
</evidence>
<dbReference type="STRING" id="156892.BM477_05175"/>
<dbReference type="GO" id="GO:0005283">
    <property type="term" value="F:amino acid:sodium symporter activity"/>
    <property type="evidence" value="ECO:0007669"/>
    <property type="project" value="InterPro"/>
</dbReference>
<dbReference type="FunFam" id="1.20.1740.10:FF:000004">
    <property type="entry name" value="Sodium:alanine symporter family protein"/>
    <property type="match status" value="1"/>
</dbReference>